<dbReference type="AlphaFoldDB" id="A0A8H3HTD9"/>
<gene>
    <name evidence="2" type="ORF">RDB_LOCUS185908</name>
</gene>
<comment type="caution">
    <text evidence="2">The sequence shown here is derived from an EMBL/GenBank/DDBJ whole genome shotgun (WGS) entry which is preliminary data.</text>
</comment>
<feature type="compositionally biased region" description="Low complexity" evidence="1">
    <location>
        <begin position="130"/>
        <end position="140"/>
    </location>
</feature>
<reference evidence="2" key="1">
    <citation type="submission" date="2021-01" db="EMBL/GenBank/DDBJ databases">
        <authorList>
            <person name="Kaushik A."/>
        </authorList>
    </citation>
    <scope>NUCLEOTIDE SEQUENCE</scope>
    <source>
        <strain evidence="2">AG6-10EEA</strain>
    </source>
</reference>
<feature type="region of interest" description="Disordered" evidence="1">
    <location>
        <begin position="130"/>
        <end position="167"/>
    </location>
</feature>
<sequence>MDAPNNDEERRESVPRPLSPTLLDSHTHGWTDPPPSEYNQPQFPPDLYNIPIRQTSLHTRPIQPFRQFNYLDAQGEDLGSRQYTLGPDNIWEVNETLTNAYRQSAQNASRLPQFTSVCVPSDIWSLPPAMTHNTTTATTNDPPPSPTHRAPEPIIPVASGSSITPEM</sequence>
<organism evidence="2 3">
    <name type="scientific">Rhizoctonia solani</name>
    <dbReference type="NCBI Taxonomy" id="456999"/>
    <lineage>
        <taxon>Eukaryota</taxon>
        <taxon>Fungi</taxon>
        <taxon>Dikarya</taxon>
        <taxon>Basidiomycota</taxon>
        <taxon>Agaricomycotina</taxon>
        <taxon>Agaricomycetes</taxon>
        <taxon>Cantharellales</taxon>
        <taxon>Ceratobasidiaceae</taxon>
        <taxon>Rhizoctonia</taxon>
    </lineage>
</organism>
<name>A0A8H3HTD9_9AGAM</name>
<evidence type="ECO:0000313" key="3">
    <source>
        <dbReference type="Proteomes" id="UP000663853"/>
    </source>
</evidence>
<feature type="region of interest" description="Disordered" evidence="1">
    <location>
        <begin position="1"/>
        <end position="45"/>
    </location>
</feature>
<dbReference type="Proteomes" id="UP000663853">
    <property type="component" value="Unassembled WGS sequence"/>
</dbReference>
<evidence type="ECO:0000313" key="2">
    <source>
        <dbReference type="EMBL" id="CAE6538174.1"/>
    </source>
</evidence>
<dbReference type="EMBL" id="CAJMXA010004253">
    <property type="protein sequence ID" value="CAE6538174.1"/>
    <property type="molecule type" value="Genomic_DNA"/>
</dbReference>
<evidence type="ECO:0000256" key="1">
    <source>
        <dbReference type="SAM" id="MobiDB-lite"/>
    </source>
</evidence>
<accession>A0A8H3HTD9</accession>
<protein>
    <submittedName>
        <fullName evidence="2">Uncharacterized protein</fullName>
    </submittedName>
</protein>
<proteinExistence type="predicted"/>